<dbReference type="EMBL" id="BPLR01003982">
    <property type="protein sequence ID" value="GIX91020.1"/>
    <property type="molecule type" value="Genomic_DNA"/>
</dbReference>
<proteinExistence type="predicted"/>
<name>A0AAV4P373_CAEEX</name>
<accession>A0AAV4P373</accession>
<organism evidence="1 2">
    <name type="scientific">Caerostris extrusa</name>
    <name type="common">Bark spider</name>
    <name type="synonym">Caerostris bankana</name>
    <dbReference type="NCBI Taxonomy" id="172846"/>
    <lineage>
        <taxon>Eukaryota</taxon>
        <taxon>Metazoa</taxon>
        <taxon>Ecdysozoa</taxon>
        <taxon>Arthropoda</taxon>
        <taxon>Chelicerata</taxon>
        <taxon>Arachnida</taxon>
        <taxon>Araneae</taxon>
        <taxon>Araneomorphae</taxon>
        <taxon>Entelegynae</taxon>
        <taxon>Araneoidea</taxon>
        <taxon>Araneidae</taxon>
        <taxon>Caerostris</taxon>
    </lineage>
</organism>
<keyword evidence="2" id="KW-1185">Reference proteome</keyword>
<sequence>MRSPLEGEPRSSRMPHVTRIIMQTRPLSGHAHRFHGSILSVSANAFAETEQSGMYISLPSLRKLDSNTRPYTFAGTGHDANLHLGLGGALDQGVEIQFNLGYAVLLFHKIPPGGYETRPMRH</sequence>
<evidence type="ECO:0000313" key="2">
    <source>
        <dbReference type="Proteomes" id="UP001054945"/>
    </source>
</evidence>
<protein>
    <submittedName>
        <fullName evidence="1">Uncharacterized protein</fullName>
    </submittedName>
</protein>
<dbReference type="Proteomes" id="UP001054945">
    <property type="component" value="Unassembled WGS sequence"/>
</dbReference>
<comment type="caution">
    <text evidence="1">The sequence shown here is derived from an EMBL/GenBank/DDBJ whole genome shotgun (WGS) entry which is preliminary data.</text>
</comment>
<gene>
    <name evidence="1" type="ORF">CEXT_258241</name>
</gene>
<dbReference type="AlphaFoldDB" id="A0AAV4P373"/>
<reference evidence="1 2" key="1">
    <citation type="submission" date="2021-06" db="EMBL/GenBank/DDBJ databases">
        <title>Caerostris extrusa draft genome.</title>
        <authorList>
            <person name="Kono N."/>
            <person name="Arakawa K."/>
        </authorList>
    </citation>
    <scope>NUCLEOTIDE SEQUENCE [LARGE SCALE GENOMIC DNA]</scope>
</reference>
<evidence type="ECO:0000313" key="1">
    <source>
        <dbReference type="EMBL" id="GIX91020.1"/>
    </source>
</evidence>